<gene>
    <name evidence="2" type="ORF">MDA_GLEAN10001619</name>
</gene>
<dbReference type="EMBL" id="KB111012">
    <property type="protein sequence ID" value="ELK26517.1"/>
    <property type="molecule type" value="Genomic_DNA"/>
</dbReference>
<dbReference type="AlphaFoldDB" id="L5LJZ8"/>
<protein>
    <submittedName>
        <fullName evidence="2">Uncharacterized protein</fullName>
    </submittedName>
</protein>
<name>L5LJZ8_MYODS</name>
<feature type="region of interest" description="Disordered" evidence="1">
    <location>
        <begin position="35"/>
        <end position="54"/>
    </location>
</feature>
<evidence type="ECO:0000313" key="3">
    <source>
        <dbReference type="Proteomes" id="UP000010556"/>
    </source>
</evidence>
<feature type="compositionally biased region" description="Basic and acidic residues" evidence="1">
    <location>
        <begin position="12"/>
        <end position="25"/>
    </location>
</feature>
<evidence type="ECO:0000313" key="2">
    <source>
        <dbReference type="EMBL" id="ELK26517.1"/>
    </source>
</evidence>
<sequence length="87" mass="9343">MEESVGPEAGVDLERDAELKHREEGNGLVHYVSRRAYHSQPEAGGGQGIPPSLQLPRTQLTVAPSHGWQAGALREHGGQCKLVHGTL</sequence>
<proteinExistence type="predicted"/>
<keyword evidence="3" id="KW-1185">Reference proteome</keyword>
<dbReference type="Proteomes" id="UP000010556">
    <property type="component" value="Unassembled WGS sequence"/>
</dbReference>
<feature type="region of interest" description="Disordered" evidence="1">
    <location>
        <begin position="1"/>
        <end position="26"/>
    </location>
</feature>
<evidence type="ECO:0000256" key="1">
    <source>
        <dbReference type="SAM" id="MobiDB-lite"/>
    </source>
</evidence>
<accession>L5LJZ8</accession>
<reference evidence="3" key="1">
    <citation type="journal article" date="2013" name="Science">
        <title>Comparative analysis of bat genomes provides insight into the evolution of flight and immunity.</title>
        <authorList>
            <person name="Zhang G."/>
            <person name="Cowled C."/>
            <person name="Shi Z."/>
            <person name="Huang Z."/>
            <person name="Bishop-Lilly K.A."/>
            <person name="Fang X."/>
            <person name="Wynne J.W."/>
            <person name="Xiong Z."/>
            <person name="Baker M.L."/>
            <person name="Zhao W."/>
            <person name="Tachedjian M."/>
            <person name="Zhu Y."/>
            <person name="Zhou P."/>
            <person name="Jiang X."/>
            <person name="Ng J."/>
            <person name="Yang L."/>
            <person name="Wu L."/>
            <person name="Xiao J."/>
            <person name="Feng Y."/>
            <person name="Chen Y."/>
            <person name="Sun X."/>
            <person name="Zhang Y."/>
            <person name="Marsh G.A."/>
            <person name="Crameri G."/>
            <person name="Broder C.C."/>
            <person name="Frey K.G."/>
            <person name="Wang L.F."/>
            <person name="Wang J."/>
        </authorList>
    </citation>
    <scope>NUCLEOTIDE SEQUENCE [LARGE SCALE GENOMIC DNA]</scope>
</reference>
<organism evidence="2 3">
    <name type="scientific">Myotis davidii</name>
    <name type="common">David's myotis</name>
    <dbReference type="NCBI Taxonomy" id="225400"/>
    <lineage>
        <taxon>Eukaryota</taxon>
        <taxon>Metazoa</taxon>
        <taxon>Chordata</taxon>
        <taxon>Craniata</taxon>
        <taxon>Vertebrata</taxon>
        <taxon>Euteleostomi</taxon>
        <taxon>Mammalia</taxon>
        <taxon>Eutheria</taxon>
        <taxon>Laurasiatheria</taxon>
        <taxon>Chiroptera</taxon>
        <taxon>Yangochiroptera</taxon>
        <taxon>Vespertilionidae</taxon>
        <taxon>Myotis</taxon>
    </lineage>
</organism>